<dbReference type="InterPro" id="IPR010530">
    <property type="entry name" value="B12D"/>
</dbReference>
<dbReference type="Proteomes" id="UP000193560">
    <property type="component" value="Unassembled WGS sequence"/>
</dbReference>
<protein>
    <submittedName>
        <fullName evidence="1">Uncharacterized protein</fullName>
    </submittedName>
</protein>
<reference evidence="1 2" key="1">
    <citation type="submission" date="2016-07" db="EMBL/GenBank/DDBJ databases">
        <title>Pervasive Adenine N6-methylation of Active Genes in Fungi.</title>
        <authorList>
            <consortium name="DOE Joint Genome Institute"/>
            <person name="Mondo S.J."/>
            <person name="Dannebaum R.O."/>
            <person name="Kuo R.C."/>
            <person name="Labutti K."/>
            <person name="Haridas S."/>
            <person name="Kuo A."/>
            <person name="Salamov A."/>
            <person name="Ahrendt S.R."/>
            <person name="Lipzen A."/>
            <person name="Sullivan W."/>
            <person name="Andreopoulos W.B."/>
            <person name="Clum A."/>
            <person name="Lindquist E."/>
            <person name="Daum C."/>
            <person name="Ramamoorthy G.K."/>
            <person name="Gryganskyi A."/>
            <person name="Culley D."/>
            <person name="Magnuson J.K."/>
            <person name="James T.Y."/>
            <person name="O'Malley M.A."/>
            <person name="Stajich J.E."/>
            <person name="Spatafora J.W."/>
            <person name="Visel A."/>
            <person name="Grigoriev I.V."/>
        </authorList>
    </citation>
    <scope>NUCLEOTIDE SEQUENCE [LARGE SCALE GENOMIC DNA]</scope>
    <source>
        <strain evidence="1 2">NRRL 1336</strain>
    </source>
</reference>
<accession>A0A1X2INP5</accession>
<sequence>MILQSMKSTAAGLHKRKLPIEVKPLIMFTSFGVGMALFTSFRKLHVDPELRSHVDPQ</sequence>
<proteinExistence type="predicted"/>
<dbReference type="EMBL" id="MCGE01000007">
    <property type="protein sequence ID" value="ORZ19630.1"/>
    <property type="molecule type" value="Genomic_DNA"/>
</dbReference>
<name>A0A1X2INP5_9FUNG</name>
<comment type="caution">
    <text evidence="1">The sequence shown here is derived from an EMBL/GenBank/DDBJ whole genome shotgun (WGS) entry which is preliminary data.</text>
</comment>
<keyword evidence="2" id="KW-1185">Reference proteome</keyword>
<organism evidence="1 2">
    <name type="scientific">Absidia repens</name>
    <dbReference type="NCBI Taxonomy" id="90262"/>
    <lineage>
        <taxon>Eukaryota</taxon>
        <taxon>Fungi</taxon>
        <taxon>Fungi incertae sedis</taxon>
        <taxon>Mucoromycota</taxon>
        <taxon>Mucoromycotina</taxon>
        <taxon>Mucoromycetes</taxon>
        <taxon>Mucorales</taxon>
        <taxon>Cunninghamellaceae</taxon>
        <taxon>Absidia</taxon>
    </lineage>
</organism>
<gene>
    <name evidence="1" type="ORF">BCR42DRAFT_410150</name>
</gene>
<evidence type="ECO:0000313" key="1">
    <source>
        <dbReference type="EMBL" id="ORZ19630.1"/>
    </source>
</evidence>
<evidence type="ECO:0000313" key="2">
    <source>
        <dbReference type="Proteomes" id="UP000193560"/>
    </source>
</evidence>
<dbReference type="Pfam" id="PF06522">
    <property type="entry name" value="B12D"/>
    <property type="match status" value="1"/>
</dbReference>
<dbReference type="AlphaFoldDB" id="A0A1X2INP5"/>